<evidence type="ECO:0000313" key="2">
    <source>
        <dbReference type="EMBL" id="MBW73902.1"/>
    </source>
</evidence>
<keyword evidence="1" id="KW-0732">Signal</keyword>
<dbReference type="EMBL" id="GGFL01009724">
    <property type="protein sequence ID" value="MBW73902.1"/>
    <property type="molecule type" value="Transcribed_RNA"/>
</dbReference>
<reference evidence="2" key="1">
    <citation type="submission" date="2018-01" db="EMBL/GenBank/DDBJ databases">
        <title>An insight into the sialome of Amazonian anophelines.</title>
        <authorList>
            <person name="Ribeiro J.M."/>
            <person name="Scarpassa V."/>
            <person name="Calvo E."/>
        </authorList>
    </citation>
    <scope>NUCLEOTIDE SEQUENCE</scope>
</reference>
<dbReference type="AlphaFoldDB" id="A0A2M4D8J7"/>
<protein>
    <submittedName>
        <fullName evidence="2">Putative secreted protein</fullName>
    </submittedName>
</protein>
<organism evidence="2">
    <name type="scientific">Anopheles darlingi</name>
    <name type="common">Mosquito</name>
    <dbReference type="NCBI Taxonomy" id="43151"/>
    <lineage>
        <taxon>Eukaryota</taxon>
        <taxon>Metazoa</taxon>
        <taxon>Ecdysozoa</taxon>
        <taxon>Arthropoda</taxon>
        <taxon>Hexapoda</taxon>
        <taxon>Insecta</taxon>
        <taxon>Pterygota</taxon>
        <taxon>Neoptera</taxon>
        <taxon>Endopterygota</taxon>
        <taxon>Diptera</taxon>
        <taxon>Nematocera</taxon>
        <taxon>Culicoidea</taxon>
        <taxon>Culicidae</taxon>
        <taxon>Anophelinae</taxon>
        <taxon>Anopheles</taxon>
    </lineage>
</organism>
<feature type="signal peptide" evidence="1">
    <location>
        <begin position="1"/>
        <end position="22"/>
    </location>
</feature>
<accession>A0A2M4D8J7</accession>
<feature type="chain" id="PRO_5014844089" evidence="1">
    <location>
        <begin position="23"/>
        <end position="68"/>
    </location>
</feature>
<proteinExistence type="predicted"/>
<sequence length="68" mass="7875">MLFHHFALNFALLAFLAPFRPGTNRSYITDLYDLLHYGNLRALDSVSKLTHLQVKARCSLLLFVFFCI</sequence>
<evidence type="ECO:0000256" key="1">
    <source>
        <dbReference type="SAM" id="SignalP"/>
    </source>
</evidence>
<name>A0A2M4D8J7_ANODA</name>